<evidence type="ECO:0000313" key="2">
    <source>
        <dbReference type="EMBL" id="OGL87492.1"/>
    </source>
</evidence>
<dbReference type="Proteomes" id="UP000178723">
    <property type="component" value="Unassembled WGS sequence"/>
</dbReference>
<reference evidence="2 3" key="1">
    <citation type="journal article" date="2016" name="Nat. Commun.">
        <title>Thousands of microbial genomes shed light on interconnected biogeochemical processes in an aquifer system.</title>
        <authorList>
            <person name="Anantharaman K."/>
            <person name="Brown C.T."/>
            <person name="Hug L.A."/>
            <person name="Sharon I."/>
            <person name="Castelle C.J."/>
            <person name="Probst A.J."/>
            <person name="Thomas B.C."/>
            <person name="Singh A."/>
            <person name="Wilkins M.J."/>
            <person name="Karaoz U."/>
            <person name="Brodie E.L."/>
            <person name="Williams K.H."/>
            <person name="Hubbard S.S."/>
            <person name="Banfield J.F."/>
        </authorList>
    </citation>
    <scope>NUCLEOTIDE SEQUENCE [LARGE SCALE GENOMIC DNA]</scope>
</reference>
<keyword evidence="1" id="KW-0472">Membrane</keyword>
<evidence type="ECO:0000256" key="1">
    <source>
        <dbReference type="SAM" id="Phobius"/>
    </source>
</evidence>
<sequence length="401" mass="45236">MKSSKEFVAIVVGLVIGVVLLIGGYYIYRNNTFISQKSENGWQVYQNQSYKLSLNYPTDWVIKDNLTSKFNPTLSFNKESGSHDTTESATISIFPSDLYSTDEEQKFLNFVNNNPEPYSVEQWIGYQSVFPWQGSGVDQRIILHRPWKDGLALTVTWDYTTLIDNPSKRVITTEKYLLPFLSSLEPLPGLFDKNIISSLQHYKALPHCDVVADKIPQFKVDAAISALVPENDKILETIMQDDNAWGDIIAKASLQIGCNAKYTTRLRNREAESRDRLRLEDIQKFIQPMLKLYFEDHQTYPVVDQVMNPMRGCLSASGFVPACPKNPQSMPNSPNSGLPYLPIMPENRTPGGTPYTYISTDDKDNVCTSAPCSNYRITFSLEKQSGQLAPGMHVATKNGIE</sequence>
<gene>
    <name evidence="2" type="ORF">A3I40_02320</name>
</gene>
<evidence type="ECO:0000313" key="3">
    <source>
        <dbReference type="Proteomes" id="UP000178723"/>
    </source>
</evidence>
<name>A0A1F7VAD7_9BACT</name>
<feature type="transmembrane region" description="Helical" evidence="1">
    <location>
        <begin position="7"/>
        <end position="28"/>
    </location>
</feature>
<organism evidence="2 3">
    <name type="scientific">Candidatus Uhrbacteria bacterium RIFCSPLOWO2_02_FULL_48_12</name>
    <dbReference type="NCBI Taxonomy" id="1802407"/>
    <lineage>
        <taxon>Bacteria</taxon>
        <taxon>Candidatus Uhriibacteriota</taxon>
    </lineage>
</organism>
<protein>
    <submittedName>
        <fullName evidence="2">Uncharacterized protein</fullName>
    </submittedName>
</protein>
<proteinExistence type="predicted"/>
<keyword evidence="1" id="KW-1133">Transmembrane helix</keyword>
<dbReference type="AlphaFoldDB" id="A0A1F7VAD7"/>
<accession>A0A1F7VAD7</accession>
<comment type="caution">
    <text evidence="2">The sequence shown here is derived from an EMBL/GenBank/DDBJ whole genome shotgun (WGS) entry which is preliminary data.</text>
</comment>
<keyword evidence="1" id="KW-0812">Transmembrane</keyword>
<dbReference type="EMBL" id="MGEP01000005">
    <property type="protein sequence ID" value="OGL87492.1"/>
    <property type="molecule type" value="Genomic_DNA"/>
</dbReference>